<dbReference type="Proteomes" id="UP001595851">
    <property type="component" value="Unassembled WGS sequence"/>
</dbReference>
<dbReference type="CDD" id="cd08351">
    <property type="entry name" value="ChaP_like"/>
    <property type="match status" value="1"/>
</dbReference>
<evidence type="ECO:0000313" key="3">
    <source>
        <dbReference type="Proteomes" id="UP001595851"/>
    </source>
</evidence>
<dbReference type="PROSITE" id="PS51819">
    <property type="entry name" value="VOC"/>
    <property type="match status" value="1"/>
</dbReference>
<dbReference type="EMBL" id="JBHSBI010000005">
    <property type="protein sequence ID" value="MFC4007812.1"/>
    <property type="molecule type" value="Genomic_DNA"/>
</dbReference>
<keyword evidence="3" id="KW-1185">Reference proteome</keyword>
<comment type="caution">
    <text evidence="2">The sequence shown here is derived from an EMBL/GenBank/DDBJ whole genome shotgun (WGS) entry which is preliminary data.</text>
</comment>
<dbReference type="Gene3D" id="3.10.180.10">
    <property type="entry name" value="2,3-Dihydroxybiphenyl 1,2-Dioxygenase, domain 1"/>
    <property type="match status" value="1"/>
</dbReference>
<accession>A0ABV8G670</accession>
<reference evidence="3" key="1">
    <citation type="journal article" date="2019" name="Int. J. Syst. Evol. Microbiol.">
        <title>The Global Catalogue of Microorganisms (GCM) 10K type strain sequencing project: providing services to taxonomists for standard genome sequencing and annotation.</title>
        <authorList>
            <consortium name="The Broad Institute Genomics Platform"/>
            <consortium name="The Broad Institute Genome Sequencing Center for Infectious Disease"/>
            <person name="Wu L."/>
            <person name="Ma J."/>
        </authorList>
    </citation>
    <scope>NUCLEOTIDE SEQUENCE [LARGE SCALE GENOMIC DNA]</scope>
    <source>
        <strain evidence="3">TBRC 1276</strain>
    </source>
</reference>
<proteinExistence type="predicted"/>
<dbReference type="RefSeq" id="WP_379527919.1">
    <property type="nucleotide sequence ID" value="NZ_JBHSBI010000005.1"/>
</dbReference>
<dbReference type="SUPFAM" id="SSF54593">
    <property type="entry name" value="Glyoxalase/Bleomycin resistance protein/Dihydroxybiphenyl dioxygenase"/>
    <property type="match status" value="1"/>
</dbReference>
<dbReference type="InterPro" id="IPR029068">
    <property type="entry name" value="Glyas_Bleomycin-R_OHBP_Dase"/>
</dbReference>
<organism evidence="2 3">
    <name type="scientific">Nonomuraea purpurea</name>
    <dbReference type="NCBI Taxonomy" id="1849276"/>
    <lineage>
        <taxon>Bacteria</taxon>
        <taxon>Bacillati</taxon>
        <taxon>Actinomycetota</taxon>
        <taxon>Actinomycetes</taxon>
        <taxon>Streptosporangiales</taxon>
        <taxon>Streptosporangiaceae</taxon>
        <taxon>Nonomuraea</taxon>
    </lineage>
</organism>
<sequence length="130" mass="14167">MAIEFNHTVVAARDKERSAAFLAEVLGLPQPSAFGPFAVVETSNGVSLDFFATDGPVLSQHYAFLVSEAEFDAVWDRLRARDITFYADPGHKEAGTINRNDGGRGMYFADPDGHNLEVITRPYGSGEARS</sequence>
<dbReference type="InterPro" id="IPR004360">
    <property type="entry name" value="Glyas_Fos-R_dOase_dom"/>
</dbReference>
<gene>
    <name evidence="2" type="ORF">ACFOY2_11300</name>
</gene>
<protein>
    <submittedName>
        <fullName evidence="2">VOC family protein</fullName>
    </submittedName>
</protein>
<evidence type="ECO:0000313" key="2">
    <source>
        <dbReference type="EMBL" id="MFC4007812.1"/>
    </source>
</evidence>
<dbReference type="Pfam" id="PF00903">
    <property type="entry name" value="Glyoxalase"/>
    <property type="match status" value="1"/>
</dbReference>
<name>A0ABV8G670_9ACTN</name>
<feature type="domain" description="VOC" evidence="1">
    <location>
        <begin position="4"/>
        <end position="121"/>
    </location>
</feature>
<evidence type="ECO:0000259" key="1">
    <source>
        <dbReference type="PROSITE" id="PS51819"/>
    </source>
</evidence>
<dbReference type="InterPro" id="IPR037523">
    <property type="entry name" value="VOC_core"/>
</dbReference>